<evidence type="ECO:0000256" key="7">
    <source>
        <dbReference type="ARBA" id="ARBA00023210"/>
    </source>
</evidence>
<evidence type="ECO:0000256" key="2">
    <source>
        <dbReference type="ARBA" id="ARBA00010074"/>
    </source>
</evidence>
<dbReference type="OrthoDB" id="5772359at2"/>
<dbReference type="RefSeq" id="WP_136864997.1">
    <property type="nucleotide sequence ID" value="NZ_SWCJ01000021.1"/>
</dbReference>
<name>A0A4U1BKX1_9GAMM</name>
<protein>
    <recommendedName>
        <fullName evidence="3">Cell division protein ZapA</fullName>
    </recommendedName>
    <alternativeName>
        <fullName evidence="11">Z ring-associated protein ZapA</fullName>
    </alternativeName>
</protein>
<comment type="caution">
    <text evidence="12">The sequence shown here is derived from an EMBL/GenBank/DDBJ whole genome shotgun (WGS) entry which is preliminary data.</text>
</comment>
<comment type="function">
    <text evidence="9">Activator of cell division through the inhibition of FtsZ GTPase activity, therefore promoting FtsZ assembly into bundles of protofilaments necessary for the formation of the division Z ring. It is recruited early at mid-cell but it is not essential for cell division.</text>
</comment>
<dbReference type="InterPro" id="IPR007838">
    <property type="entry name" value="Cell_div_ZapA-like"/>
</dbReference>
<dbReference type="AlphaFoldDB" id="A0A4U1BKX1"/>
<dbReference type="PANTHER" id="PTHR34981:SF1">
    <property type="entry name" value="CELL DIVISION PROTEIN ZAPA"/>
    <property type="match status" value="1"/>
</dbReference>
<dbReference type="EMBL" id="SWCJ01000021">
    <property type="protein sequence ID" value="TKB50722.1"/>
    <property type="molecule type" value="Genomic_DNA"/>
</dbReference>
<dbReference type="Gene3D" id="3.30.160.880">
    <property type="entry name" value="Cell division protein ZapA protomer, N-terminal domain"/>
    <property type="match status" value="1"/>
</dbReference>
<proteinExistence type="inferred from homology"/>
<dbReference type="Proteomes" id="UP000305675">
    <property type="component" value="Unassembled WGS sequence"/>
</dbReference>
<dbReference type="InterPro" id="IPR042233">
    <property type="entry name" value="Cell_div_ZapA_N"/>
</dbReference>
<accession>A0A4U1BKX1</accession>
<gene>
    <name evidence="12" type="ORF">FCL42_18915</name>
</gene>
<keyword evidence="6" id="KW-0175">Coiled coil</keyword>
<keyword evidence="5 12" id="KW-0132">Cell division</keyword>
<evidence type="ECO:0000256" key="6">
    <source>
        <dbReference type="ARBA" id="ARBA00023054"/>
    </source>
</evidence>
<keyword evidence="7" id="KW-0717">Septation</keyword>
<evidence type="ECO:0000256" key="9">
    <source>
        <dbReference type="ARBA" id="ARBA00024910"/>
    </source>
</evidence>
<dbReference type="GO" id="GO:0000917">
    <property type="term" value="P:division septum assembly"/>
    <property type="evidence" value="ECO:0007669"/>
    <property type="project" value="UniProtKB-KW"/>
</dbReference>
<evidence type="ECO:0000256" key="5">
    <source>
        <dbReference type="ARBA" id="ARBA00022618"/>
    </source>
</evidence>
<evidence type="ECO:0000256" key="3">
    <source>
        <dbReference type="ARBA" id="ARBA00015195"/>
    </source>
</evidence>
<reference evidence="12 13" key="1">
    <citation type="submission" date="2019-04" db="EMBL/GenBank/DDBJ databases">
        <authorList>
            <person name="Hwang J.C."/>
        </authorList>
    </citation>
    <scope>NUCLEOTIDE SEQUENCE [LARGE SCALE GENOMIC DNA]</scope>
    <source>
        <strain evidence="12 13">IMCC35002</strain>
    </source>
</reference>
<evidence type="ECO:0000256" key="10">
    <source>
        <dbReference type="ARBA" id="ARBA00026068"/>
    </source>
</evidence>
<evidence type="ECO:0000256" key="4">
    <source>
        <dbReference type="ARBA" id="ARBA00022490"/>
    </source>
</evidence>
<sequence>MSSNTIEITLLDKVYTINCPEGEEATLQHVSHLLNQRFLELKQRNGLLSPDKIAVMAALNLTHELMQSQSQIQQEQQVTAKRIEMLEQTIAQALVSRTENASKRLR</sequence>
<comment type="subunit">
    <text evidence="10">Homodimer. Interacts with FtsZ.</text>
</comment>
<keyword evidence="4" id="KW-0963">Cytoplasm</keyword>
<dbReference type="InterPro" id="IPR036192">
    <property type="entry name" value="Cell_div_ZapA-like_sf"/>
</dbReference>
<dbReference type="GO" id="GO:0005829">
    <property type="term" value="C:cytosol"/>
    <property type="evidence" value="ECO:0007669"/>
    <property type="project" value="TreeGrafter"/>
</dbReference>
<dbReference type="GO" id="GO:0030428">
    <property type="term" value="C:cell septum"/>
    <property type="evidence" value="ECO:0007669"/>
    <property type="project" value="TreeGrafter"/>
</dbReference>
<comment type="subcellular location">
    <subcellularLocation>
        <location evidence="1">Cytoplasm</location>
    </subcellularLocation>
</comment>
<dbReference type="GO" id="GO:0000921">
    <property type="term" value="P:septin ring assembly"/>
    <property type="evidence" value="ECO:0007669"/>
    <property type="project" value="TreeGrafter"/>
</dbReference>
<dbReference type="Gene3D" id="1.20.5.50">
    <property type="match status" value="1"/>
</dbReference>
<dbReference type="GO" id="GO:0032153">
    <property type="term" value="C:cell division site"/>
    <property type="evidence" value="ECO:0007669"/>
    <property type="project" value="TreeGrafter"/>
</dbReference>
<comment type="similarity">
    <text evidence="2">Belongs to the ZapA family. Type 1 subfamily.</text>
</comment>
<evidence type="ECO:0000256" key="11">
    <source>
        <dbReference type="ARBA" id="ARBA00033158"/>
    </source>
</evidence>
<dbReference type="PANTHER" id="PTHR34981">
    <property type="entry name" value="CELL DIVISION PROTEIN ZAPA"/>
    <property type="match status" value="1"/>
</dbReference>
<organism evidence="12 13">
    <name type="scientific">Ferrimonas aestuarii</name>
    <dbReference type="NCBI Taxonomy" id="2569539"/>
    <lineage>
        <taxon>Bacteria</taxon>
        <taxon>Pseudomonadati</taxon>
        <taxon>Pseudomonadota</taxon>
        <taxon>Gammaproteobacteria</taxon>
        <taxon>Alteromonadales</taxon>
        <taxon>Ferrimonadaceae</taxon>
        <taxon>Ferrimonas</taxon>
    </lineage>
</organism>
<dbReference type="GO" id="GO:0043093">
    <property type="term" value="P:FtsZ-dependent cytokinesis"/>
    <property type="evidence" value="ECO:0007669"/>
    <property type="project" value="TreeGrafter"/>
</dbReference>
<evidence type="ECO:0000313" key="12">
    <source>
        <dbReference type="EMBL" id="TKB50722.1"/>
    </source>
</evidence>
<keyword evidence="8" id="KW-0131">Cell cycle</keyword>
<dbReference type="Pfam" id="PF05164">
    <property type="entry name" value="ZapA"/>
    <property type="match status" value="1"/>
</dbReference>
<keyword evidence="13" id="KW-1185">Reference proteome</keyword>
<evidence type="ECO:0000256" key="1">
    <source>
        <dbReference type="ARBA" id="ARBA00004496"/>
    </source>
</evidence>
<dbReference type="SUPFAM" id="SSF102829">
    <property type="entry name" value="Cell division protein ZapA-like"/>
    <property type="match status" value="1"/>
</dbReference>
<evidence type="ECO:0000256" key="8">
    <source>
        <dbReference type="ARBA" id="ARBA00023306"/>
    </source>
</evidence>
<evidence type="ECO:0000313" key="13">
    <source>
        <dbReference type="Proteomes" id="UP000305675"/>
    </source>
</evidence>